<dbReference type="Proteomes" id="UP000029084">
    <property type="component" value="Chromosome"/>
</dbReference>
<dbReference type="SUPFAM" id="SSF52540">
    <property type="entry name" value="P-loop containing nucleoside triphosphate hydrolases"/>
    <property type="match status" value="1"/>
</dbReference>
<feature type="domain" description="ABC transporter" evidence="7">
    <location>
        <begin position="2"/>
        <end position="234"/>
    </location>
</feature>
<dbReference type="RefSeq" id="WP_012021325.1">
    <property type="nucleotide sequence ID" value="NZ_CP008822.1"/>
</dbReference>
<evidence type="ECO:0000256" key="5">
    <source>
        <dbReference type="ARBA" id="ARBA00022967"/>
    </source>
</evidence>
<dbReference type="EMBL" id="CP012175">
    <property type="protein sequence ID" value="AKV81124.1"/>
    <property type="molecule type" value="Genomic_DNA"/>
</dbReference>
<dbReference type="EMBL" id="CP012176">
    <property type="protein sequence ID" value="AKV83362.1"/>
    <property type="molecule type" value="Genomic_DNA"/>
</dbReference>
<reference evidence="8 14" key="1">
    <citation type="journal article" date="2014" name="J. Bacteriol.">
        <title>Role of an Archaeal PitA Transporter in the Copper and Arsenic Resistance of Metallosphaera sedula, an Extreme Thermoacidophile.</title>
        <authorList>
            <person name="McCarthy S."/>
            <person name="Ai C."/>
            <person name="Wheaton G."/>
            <person name="Tevatia R."/>
            <person name="Eckrich V."/>
            <person name="Kelly R."/>
            <person name="Blum P."/>
        </authorList>
    </citation>
    <scope>NUCLEOTIDE SEQUENCE [LARGE SCALE GENOMIC DNA]</scope>
    <source>
        <strain evidence="8 14">CuR1</strain>
    </source>
</reference>
<comment type="subcellular location">
    <subcellularLocation>
        <location evidence="1">Membrane</location>
    </subcellularLocation>
</comment>
<evidence type="ECO:0000313" key="14">
    <source>
        <dbReference type="Proteomes" id="UP000029084"/>
    </source>
</evidence>
<dbReference type="EMBL" id="CP012172">
    <property type="protein sequence ID" value="AKV74388.1"/>
    <property type="molecule type" value="Genomic_DNA"/>
</dbReference>
<keyword evidence="5" id="KW-1278">Translocase</keyword>
<dbReference type="Proteomes" id="UP000056255">
    <property type="component" value="Chromosome"/>
</dbReference>
<reference evidence="16 17" key="2">
    <citation type="journal article" date="2015" name="Genome Announc.">
        <title>Complete Genome Sequences of Evolved Arsenate-Resistant Metallosphaera sedula Strains.</title>
        <authorList>
            <person name="Ai C."/>
            <person name="McCarthy S."/>
            <person name="Schackwitz W."/>
            <person name="Martin J."/>
            <person name="Lipzen A."/>
            <person name="Blum P."/>
        </authorList>
    </citation>
    <scope>NUCLEOTIDE SEQUENCE [LARGE SCALE GENOMIC DNA]</scope>
    <source>
        <strain evidence="11 17">ARS120-1</strain>
        <strain evidence="12 16">ARS120-2</strain>
        <strain evidence="9 19">ARS50-1</strain>
        <strain evidence="10 18">ARS50-2</strain>
    </source>
</reference>
<dbReference type="EMBL" id="CP012174">
    <property type="protein sequence ID" value="AKV78879.1"/>
    <property type="molecule type" value="Genomic_DNA"/>
</dbReference>
<dbReference type="GO" id="GO:0016887">
    <property type="term" value="F:ATP hydrolysis activity"/>
    <property type="evidence" value="ECO:0007669"/>
    <property type="project" value="InterPro"/>
</dbReference>
<dbReference type="Proteomes" id="UP000061362">
    <property type="component" value="Chromosome"/>
</dbReference>
<dbReference type="InterPro" id="IPR003439">
    <property type="entry name" value="ABC_transporter-like_ATP-bd"/>
</dbReference>
<evidence type="ECO:0000313" key="18">
    <source>
        <dbReference type="Proteomes" id="UP000062475"/>
    </source>
</evidence>
<dbReference type="OMA" id="NCKNITP"/>
<evidence type="ECO:0000313" key="10">
    <source>
        <dbReference type="EMBL" id="AKV76627.1"/>
    </source>
</evidence>
<dbReference type="Proteomes" id="UP000062398">
    <property type="component" value="Chromosome"/>
</dbReference>
<keyword evidence="6" id="KW-0472">Membrane</keyword>
<dbReference type="Pfam" id="PF00005">
    <property type="entry name" value="ABC_tran"/>
    <property type="match status" value="1"/>
</dbReference>
<keyword evidence="4" id="KW-0997">Cell inner membrane</keyword>
<evidence type="ECO:0000313" key="19">
    <source>
        <dbReference type="Proteomes" id="UP000068832"/>
    </source>
</evidence>
<evidence type="ECO:0000313" key="11">
    <source>
        <dbReference type="EMBL" id="AKV78879.1"/>
    </source>
</evidence>
<dbReference type="Gene3D" id="3.40.50.300">
    <property type="entry name" value="P-loop containing nucleotide triphosphate hydrolases"/>
    <property type="match status" value="1"/>
</dbReference>
<proteinExistence type="predicted"/>
<accession>A0A088E702</accession>
<protein>
    <submittedName>
        <fullName evidence="8">ABC transporter related protein</fullName>
    </submittedName>
    <submittedName>
        <fullName evidence="9">Peptide ABC transporter ATP-binding protein</fullName>
    </submittedName>
</protein>
<gene>
    <name evidence="8" type="ORF">HA72_1380</name>
    <name evidence="9" type="ORF">MsedA_1398</name>
    <name evidence="10" type="ORF">MsedB_1400</name>
    <name evidence="11" type="ORF">MsedC_1398</name>
    <name evidence="12" type="ORF">MsedD_1399</name>
    <name evidence="13" type="ORF">MsedE_1404</name>
</gene>
<dbReference type="EMBL" id="CP012173">
    <property type="protein sequence ID" value="AKV76627.1"/>
    <property type="molecule type" value="Genomic_DNA"/>
</dbReference>
<evidence type="ECO:0000256" key="1">
    <source>
        <dbReference type="ARBA" id="ARBA00004370"/>
    </source>
</evidence>
<dbReference type="PROSITE" id="PS50893">
    <property type="entry name" value="ABC_TRANSPORTER_2"/>
    <property type="match status" value="1"/>
</dbReference>
<keyword evidence="3" id="KW-1003">Cell membrane</keyword>
<evidence type="ECO:0000313" key="17">
    <source>
        <dbReference type="Proteomes" id="UP000062398"/>
    </source>
</evidence>
<evidence type="ECO:0000313" key="15">
    <source>
        <dbReference type="Proteomes" id="UP000056255"/>
    </source>
</evidence>
<reference evidence="13 15" key="3">
    <citation type="submission" date="2015-07" db="EMBL/GenBank/DDBJ databases">
        <title>Physiological, transcriptional responses and genome re-sequencing of acid resistant extremely thermoacidophilic Metallosphaera sedula SARC-M1.</title>
        <authorList>
            <person name="Ai C."/>
            <person name="McCarthy S."/>
            <person name="Eckrich V."/>
            <person name="Rudrappa D."/>
            <person name="Qiu G."/>
            <person name="Blum P."/>
        </authorList>
    </citation>
    <scope>NUCLEOTIDE SEQUENCE [LARGE SCALE GENOMIC DNA]</scope>
    <source>
        <strain evidence="13 15">SARC-M1</strain>
    </source>
</reference>
<dbReference type="EMBL" id="CP008822">
    <property type="protein sequence ID" value="AIM27522.1"/>
    <property type="molecule type" value="Genomic_DNA"/>
</dbReference>
<dbReference type="GO" id="GO:0005524">
    <property type="term" value="F:ATP binding"/>
    <property type="evidence" value="ECO:0007669"/>
    <property type="project" value="UniProtKB-KW"/>
</dbReference>
<dbReference type="GeneID" id="91755880"/>
<evidence type="ECO:0000256" key="6">
    <source>
        <dbReference type="ARBA" id="ARBA00023136"/>
    </source>
</evidence>
<dbReference type="OrthoDB" id="42574at2157"/>
<evidence type="ECO:0000259" key="7">
    <source>
        <dbReference type="PROSITE" id="PS50893"/>
    </source>
</evidence>
<keyword evidence="9" id="KW-0547">Nucleotide-binding</keyword>
<dbReference type="PANTHER" id="PTHR43297:SF14">
    <property type="entry name" value="ATPASE AAA-TYPE CORE DOMAIN-CONTAINING PROTEIN"/>
    <property type="match status" value="1"/>
</dbReference>
<dbReference type="Proteomes" id="UP000062475">
    <property type="component" value="Chromosome"/>
</dbReference>
<name>A0A088E702_9CREN</name>
<dbReference type="PANTHER" id="PTHR43297">
    <property type="entry name" value="OLIGOPEPTIDE TRANSPORT ATP-BINDING PROTEIN APPD"/>
    <property type="match status" value="1"/>
</dbReference>
<dbReference type="Proteomes" id="UP000068832">
    <property type="component" value="Chromosome"/>
</dbReference>
<sequence length="284" mass="31389">MLEYNCVTVKGSLNCFSVRLDKKSVGILGEKDSGKEAIIPATLGLLNNVSGSILLDGVDLVKSRDLLHKVRWEKISAVFYDPSTMFNPLYTIGSHFAEIVVSHEIGNAEYGVEVGLEYLKLLGLSADVMERLPYQLTPLQLKKVAIALAVFLEPEYVIFDDLEFGLGDIGRASVMNSIIDLMGSVRSSFMFLENNPGILSRLADYVLVLYRGETVEEGQDVLQSPLHPYTIDLINGEIQEEKVEGKGCVYSGICKHSTPKCFENVNWVSMGNHRVRCIAYACGI</sequence>
<evidence type="ECO:0000313" key="12">
    <source>
        <dbReference type="EMBL" id="AKV81124.1"/>
    </source>
</evidence>
<dbReference type="GO" id="GO:0016020">
    <property type="term" value="C:membrane"/>
    <property type="evidence" value="ECO:0007669"/>
    <property type="project" value="UniProtKB-SubCell"/>
</dbReference>
<evidence type="ECO:0000313" key="16">
    <source>
        <dbReference type="Proteomes" id="UP000061362"/>
    </source>
</evidence>
<keyword evidence="9" id="KW-0067">ATP-binding</keyword>
<evidence type="ECO:0000313" key="9">
    <source>
        <dbReference type="EMBL" id="AKV74388.1"/>
    </source>
</evidence>
<dbReference type="InterPro" id="IPR050388">
    <property type="entry name" value="ABC_Ni/Peptide_Import"/>
</dbReference>
<keyword evidence="2" id="KW-0813">Transport</keyword>
<evidence type="ECO:0000256" key="4">
    <source>
        <dbReference type="ARBA" id="ARBA00022519"/>
    </source>
</evidence>
<dbReference type="InterPro" id="IPR027417">
    <property type="entry name" value="P-loop_NTPase"/>
</dbReference>
<organism evidence="8 14">
    <name type="scientific">Metallosphaera sedula</name>
    <dbReference type="NCBI Taxonomy" id="43687"/>
    <lineage>
        <taxon>Archaea</taxon>
        <taxon>Thermoproteota</taxon>
        <taxon>Thermoprotei</taxon>
        <taxon>Sulfolobales</taxon>
        <taxon>Sulfolobaceae</taxon>
        <taxon>Metallosphaera</taxon>
    </lineage>
</organism>
<evidence type="ECO:0000313" key="8">
    <source>
        <dbReference type="EMBL" id="AIM27522.1"/>
    </source>
</evidence>
<evidence type="ECO:0000313" key="13">
    <source>
        <dbReference type="EMBL" id="AKV83362.1"/>
    </source>
</evidence>
<evidence type="ECO:0000256" key="3">
    <source>
        <dbReference type="ARBA" id="ARBA00022475"/>
    </source>
</evidence>
<dbReference type="PATRIC" id="fig|43687.5.peg.1501"/>
<dbReference type="AlphaFoldDB" id="A0A088E702"/>
<evidence type="ECO:0000256" key="2">
    <source>
        <dbReference type="ARBA" id="ARBA00022448"/>
    </source>
</evidence>